<dbReference type="PANTHER" id="PTHR31937:SF2">
    <property type="entry name" value="TRANSMEMBRANE PROTEIN 163"/>
    <property type="match status" value="1"/>
</dbReference>
<keyword evidence="8" id="KW-0770">Synapse</keyword>
<protein>
    <submittedName>
        <fullName evidence="12">Divalent metal cation (Fe/Co/Zn/Cd) transporter</fullName>
    </submittedName>
</protein>
<keyword evidence="9 11" id="KW-0472">Membrane</keyword>
<reference evidence="12 13" key="1">
    <citation type="submission" date="2020-08" db="EMBL/GenBank/DDBJ databases">
        <title>Sequencing the genomes of 1000 actinobacteria strains.</title>
        <authorList>
            <person name="Klenk H.-P."/>
        </authorList>
    </citation>
    <scope>NUCLEOTIDE SEQUENCE [LARGE SCALE GENOMIC DNA]</scope>
    <source>
        <strain evidence="12 13">DSM 43851</strain>
    </source>
</reference>
<evidence type="ECO:0000256" key="7">
    <source>
        <dbReference type="ARBA" id="ARBA00022989"/>
    </source>
</evidence>
<evidence type="ECO:0000256" key="11">
    <source>
        <dbReference type="SAM" id="Phobius"/>
    </source>
</evidence>
<keyword evidence="5" id="KW-0967">Endosome</keyword>
<evidence type="ECO:0000313" key="12">
    <source>
        <dbReference type="EMBL" id="MBB5894964.1"/>
    </source>
</evidence>
<keyword evidence="7 11" id="KW-1133">Transmembrane helix</keyword>
<dbReference type="Proteomes" id="UP000585638">
    <property type="component" value="Unassembled WGS sequence"/>
</dbReference>
<evidence type="ECO:0000256" key="2">
    <source>
        <dbReference type="ARBA" id="ARBA00004644"/>
    </source>
</evidence>
<keyword evidence="13" id="KW-1185">Reference proteome</keyword>
<comment type="caution">
    <text evidence="12">The sequence shown here is derived from an EMBL/GenBank/DDBJ whole genome shotgun (WGS) entry which is preliminary data.</text>
</comment>
<feature type="transmembrane region" description="Helical" evidence="11">
    <location>
        <begin position="40"/>
        <end position="61"/>
    </location>
</feature>
<name>A0A7W9KN97_9PSEU</name>
<feature type="transmembrane region" description="Helical" evidence="11">
    <location>
        <begin position="146"/>
        <end position="170"/>
    </location>
</feature>
<feature type="transmembrane region" description="Helical" evidence="11">
    <location>
        <begin position="106"/>
        <end position="125"/>
    </location>
</feature>
<dbReference type="InterPro" id="IPR027469">
    <property type="entry name" value="Cation_efflux_TMD_sf"/>
</dbReference>
<organism evidence="12 13">
    <name type="scientific">Kutzneria kofuensis</name>
    <dbReference type="NCBI Taxonomy" id="103725"/>
    <lineage>
        <taxon>Bacteria</taxon>
        <taxon>Bacillati</taxon>
        <taxon>Actinomycetota</taxon>
        <taxon>Actinomycetes</taxon>
        <taxon>Pseudonocardiales</taxon>
        <taxon>Pseudonocardiaceae</taxon>
        <taxon>Kutzneria</taxon>
    </lineage>
</organism>
<evidence type="ECO:0000256" key="4">
    <source>
        <dbReference type="ARBA" id="ARBA00022692"/>
    </source>
</evidence>
<keyword evidence="6" id="KW-0862">Zinc</keyword>
<comment type="similarity">
    <text evidence="3">Belongs to the TMEM163 family.</text>
</comment>
<gene>
    <name evidence="12" type="ORF">BJ998_006160</name>
</gene>
<dbReference type="AlphaFoldDB" id="A0A7W9KN97"/>
<dbReference type="GO" id="GO:0031410">
    <property type="term" value="C:cytoplasmic vesicle"/>
    <property type="evidence" value="ECO:0007669"/>
    <property type="project" value="UniProtKB-KW"/>
</dbReference>
<evidence type="ECO:0000256" key="8">
    <source>
        <dbReference type="ARBA" id="ARBA00023018"/>
    </source>
</evidence>
<dbReference type="InterPro" id="IPR026765">
    <property type="entry name" value="Tmem163"/>
</dbReference>
<feature type="transmembrane region" description="Helical" evidence="11">
    <location>
        <begin position="81"/>
        <end position="100"/>
    </location>
</feature>
<proteinExistence type="inferred from homology"/>
<evidence type="ECO:0000256" key="1">
    <source>
        <dbReference type="ARBA" id="ARBA00004146"/>
    </source>
</evidence>
<dbReference type="PANTHER" id="PTHR31937">
    <property type="entry name" value="TRANSMEMBRANE PROTEIN 163"/>
    <property type="match status" value="1"/>
</dbReference>
<evidence type="ECO:0000256" key="6">
    <source>
        <dbReference type="ARBA" id="ARBA00022833"/>
    </source>
</evidence>
<evidence type="ECO:0000256" key="5">
    <source>
        <dbReference type="ARBA" id="ARBA00022753"/>
    </source>
</evidence>
<dbReference type="GO" id="GO:0016020">
    <property type="term" value="C:membrane"/>
    <property type="evidence" value="ECO:0007669"/>
    <property type="project" value="TreeGrafter"/>
</dbReference>
<dbReference type="RefSeq" id="WP_184866807.1">
    <property type="nucleotide sequence ID" value="NZ_BAAAWY010000009.1"/>
</dbReference>
<comment type="subcellular location">
    <subcellularLocation>
        <location evidence="2">Cytoplasmic vesicle</location>
        <location evidence="2">Secretory vesicle</location>
        <location evidence="2">Synaptic vesicle membrane</location>
        <topology evidence="2">Multi-pass membrane protein</topology>
    </subcellularLocation>
    <subcellularLocation>
        <location evidence="1">Early endosome membrane</location>
    </subcellularLocation>
</comment>
<feature type="transmembrane region" description="Helical" evidence="11">
    <location>
        <begin position="12"/>
        <end position="34"/>
    </location>
</feature>
<keyword evidence="4 11" id="KW-0812">Transmembrane</keyword>
<evidence type="ECO:0000256" key="10">
    <source>
        <dbReference type="ARBA" id="ARBA00023329"/>
    </source>
</evidence>
<evidence type="ECO:0000256" key="3">
    <source>
        <dbReference type="ARBA" id="ARBA00008731"/>
    </source>
</evidence>
<keyword evidence="10" id="KW-0968">Cytoplasmic vesicle</keyword>
<dbReference type="SUPFAM" id="SSF161111">
    <property type="entry name" value="Cation efflux protein transmembrane domain-like"/>
    <property type="match status" value="1"/>
</dbReference>
<accession>A0A7W9KN97</accession>
<dbReference type="EMBL" id="JACHIR010000001">
    <property type="protein sequence ID" value="MBB5894964.1"/>
    <property type="molecule type" value="Genomic_DNA"/>
</dbReference>
<evidence type="ECO:0000256" key="9">
    <source>
        <dbReference type="ARBA" id="ARBA00023136"/>
    </source>
</evidence>
<evidence type="ECO:0000313" key="13">
    <source>
        <dbReference type="Proteomes" id="UP000585638"/>
    </source>
</evidence>
<sequence>MSDLRLKLAARARLLSWLSLAYMAVEGAVALWAGATADSAALLGFGLDSVIEGLASVIVIWRFSGARTFSEAAELRARKAVAVTFFLLAPYIVVEVVLSGRPEPSWPGIGLAVASLIVMPLLGVAKKRLGAQLGSGATAGEGTQNLLCAYLAGAVLLGLLGNALFGLWWLDPAVALVVAGLAVREGIENWRGDDCC</sequence>
<dbReference type="Gene3D" id="1.20.1510.10">
    <property type="entry name" value="Cation efflux protein transmembrane domain"/>
    <property type="match status" value="1"/>
</dbReference>